<evidence type="ECO:0000256" key="7">
    <source>
        <dbReference type="ARBA" id="ARBA00022989"/>
    </source>
</evidence>
<dbReference type="AlphaFoldDB" id="A0A6H0Y5H0"/>
<dbReference type="EMBL" id="CP051143">
    <property type="protein sequence ID" value="QIX02216.1"/>
    <property type="molecule type" value="Genomic_DNA"/>
</dbReference>
<dbReference type="PANTHER" id="PTHR16201:SF35">
    <property type="entry name" value="VACUOLAR AMINO ACID TRANSPORTER YPQ1-RELATED"/>
    <property type="match status" value="1"/>
</dbReference>
<dbReference type="OrthoDB" id="8048523at2759"/>
<feature type="transmembrane region" description="Helical" evidence="11">
    <location>
        <begin position="329"/>
        <end position="350"/>
    </location>
</feature>
<dbReference type="GO" id="GO:0015179">
    <property type="term" value="F:L-amino acid transmembrane transporter activity"/>
    <property type="evidence" value="ECO:0007669"/>
    <property type="project" value="UniProtKB-ARBA"/>
</dbReference>
<keyword evidence="8 11" id="KW-0472">Membrane</keyword>
<dbReference type="Gene3D" id="1.20.1280.290">
    <property type="match status" value="2"/>
</dbReference>
<dbReference type="GO" id="GO:0098588">
    <property type="term" value="C:bounding membrane of organelle"/>
    <property type="evidence" value="ECO:0007669"/>
    <property type="project" value="UniProtKB-ARBA"/>
</dbReference>
<dbReference type="GO" id="GO:0015174">
    <property type="term" value="F:basic amino acid transmembrane transporter activity"/>
    <property type="evidence" value="ECO:0007669"/>
    <property type="project" value="UniProtKB-ARBA"/>
</dbReference>
<keyword evidence="7 11" id="KW-1133">Transmembrane helix</keyword>
<dbReference type="GO" id="GO:0015101">
    <property type="term" value="F:organic cation transmembrane transporter activity"/>
    <property type="evidence" value="ECO:0007669"/>
    <property type="project" value="UniProtKB-ARBA"/>
</dbReference>
<dbReference type="Proteomes" id="UP000503462">
    <property type="component" value="Chromosome 5"/>
</dbReference>
<evidence type="ECO:0000256" key="11">
    <source>
        <dbReference type="SAM" id="Phobius"/>
    </source>
</evidence>
<evidence type="ECO:0008006" key="14">
    <source>
        <dbReference type="Google" id="ProtNLM"/>
    </source>
</evidence>
<keyword evidence="6" id="KW-0677">Repeat</keyword>
<dbReference type="GO" id="GO:0034488">
    <property type="term" value="P:basic amino acid transmembrane export from vacuole"/>
    <property type="evidence" value="ECO:0007669"/>
    <property type="project" value="UniProtKB-ARBA"/>
</dbReference>
<dbReference type="GO" id="GO:0012505">
    <property type="term" value="C:endomembrane system"/>
    <property type="evidence" value="ECO:0007669"/>
    <property type="project" value="UniProtKB-SubCell"/>
</dbReference>
<dbReference type="InterPro" id="IPR051415">
    <property type="entry name" value="LAAT-1"/>
</dbReference>
<evidence type="ECO:0000256" key="6">
    <source>
        <dbReference type="ARBA" id="ARBA00022737"/>
    </source>
</evidence>
<evidence type="ECO:0000313" key="13">
    <source>
        <dbReference type="Proteomes" id="UP000503462"/>
    </source>
</evidence>
<dbReference type="SMART" id="SM00679">
    <property type="entry name" value="CTNS"/>
    <property type="match status" value="2"/>
</dbReference>
<evidence type="ECO:0000313" key="12">
    <source>
        <dbReference type="EMBL" id="QIX02216.1"/>
    </source>
</evidence>
<evidence type="ECO:0000256" key="1">
    <source>
        <dbReference type="ARBA" id="ARBA00004116"/>
    </source>
</evidence>
<feature type="transmembrane region" description="Helical" evidence="11">
    <location>
        <begin position="192"/>
        <end position="212"/>
    </location>
</feature>
<dbReference type="FunFam" id="1.20.1280.290:FF:000011">
    <property type="entry name" value="PQ loop repeat protein"/>
    <property type="match status" value="1"/>
</dbReference>
<accession>A0A6H0Y5H0</accession>
<feature type="transmembrane region" description="Helical" evidence="11">
    <location>
        <begin position="12"/>
        <end position="35"/>
    </location>
</feature>
<evidence type="ECO:0000256" key="2">
    <source>
        <dbReference type="ARBA" id="ARBA00004127"/>
    </source>
</evidence>
<reference evidence="12 13" key="1">
    <citation type="journal article" date="2016" name="Sci. Rep.">
        <title>Peltaster fructicola genome reveals evolution from an invasive phytopathogen to an ectophytic parasite.</title>
        <authorList>
            <person name="Xu C."/>
            <person name="Chen H."/>
            <person name="Gleason M.L."/>
            <person name="Xu J.R."/>
            <person name="Liu H."/>
            <person name="Zhang R."/>
            <person name="Sun G."/>
        </authorList>
    </citation>
    <scope>NUCLEOTIDE SEQUENCE [LARGE SCALE GENOMIC DNA]</scope>
    <source>
        <strain evidence="12 13">LNHT1506</strain>
    </source>
</reference>
<dbReference type="InterPro" id="IPR006603">
    <property type="entry name" value="PQ-loop_rpt"/>
</dbReference>
<gene>
    <name evidence="12" type="ORF">AMS68_007733</name>
</gene>
<dbReference type="PANTHER" id="PTHR16201">
    <property type="entry name" value="SEVEN TRANSMEMBRANE PROTEIN 1-RELATED"/>
    <property type="match status" value="1"/>
</dbReference>
<feature type="transmembrane region" description="Helical" evidence="11">
    <location>
        <begin position="74"/>
        <end position="96"/>
    </location>
</feature>
<feature type="transmembrane region" description="Helical" evidence="11">
    <location>
        <begin position="47"/>
        <end position="68"/>
    </location>
</feature>
<feature type="region of interest" description="Disordered" evidence="10">
    <location>
        <begin position="163"/>
        <end position="185"/>
    </location>
</feature>
<proteinExistence type="inferred from homology"/>
<dbReference type="GO" id="GO:0034490">
    <property type="term" value="P:basic amino acid transmembrane import into vacuole"/>
    <property type="evidence" value="ECO:0007669"/>
    <property type="project" value="UniProtKB-ARBA"/>
</dbReference>
<evidence type="ECO:0000256" key="9">
    <source>
        <dbReference type="ARBA" id="ARBA00038039"/>
    </source>
</evidence>
<evidence type="ECO:0000256" key="8">
    <source>
        <dbReference type="ARBA" id="ARBA00023136"/>
    </source>
</evidence>
<keyword evidence="13" id="KW-1185">Reference proteome</keyword>
<evidence type="ECO:0000256" key="5">
    <source>
        <dbReference type="ARBA" id="ARBA00022692"/>
    </source>
</evidence>
<sequence length="356" mass="39004">MFPPSGGYTLDIEAISGILGSVSIACWVVVFSPQIIENFRRSSAEGLSIEFVIIWLAGDVFNILGAILQNVLPTMIILAIYYTFADIVLLGQCFYYRGFTFRDPRPDQAVDDGAVASETTPLITDSSAPGRMLTAADAEPGARARSPSSFRQRLASLDATHLSPAAPWHPQSTEPAEETQEPSKQRTWTQAILFNSTAVLLVVAAGVAGYFLSPSTPPTNHDGQTAADEQAASLRFSLWGQIFGYICAVLYLGSRVPQLLLNYRRKSTEGLNALFFLFACMGNLTYVLSIFAFEPICSRHKHGHWQESTCRPGQAQSIYGQYILVNLSWLLGSLGTLFLDGAVFVQFWMYSANATK</sequence>
<feature type="transmembrane region" description="Helical" evidence="11">
    <location>
        <begin position="232"/>
        <end position="252"/>
    </location>
</feature>
<keyword evidence="3" id="KW-0813">Transport</keyword>
<comment type="similarity">
    <text evidence="9">Belongs to the laat-1 family.</text>
</comment>
<name>A0A6H0Y5H0_9PEZI</name>
<organism evidence="12 13">
    <name type="scientific">Peltaster fructicola</name>
    <dbReference type="NCBI Taxonomy" id="286661"/>
    <lineage>
        <taxon>Eukaryota</taxon>
        <taxon>Fungi</taxon>
        <taxon>Dikarya</taxon>
        <taxon>Ascomycota</taxon>
        <taxon>Pezizomycotina</taxon>
        <taxon>Dothideomycetes</taxon>
        <taxon>Dothideomycetes incertae sedis</taxon>
        <taxon>Peltaster</taxon>
    </lineage>
</organism>
<feature type="transmembrane region" description="Helical" evidence="11">
    <location>
        <begin position="273"/>
        <end position="293"/>
    </location>
</feature>
<dbReference type="Pfam" id="PF04193">
    <property type="entry name" value="PQ-loop"/>
    <property type="match status" value="2"/>
</dbReference>
<keyword evidence="5 11" id="KW-0812">Transmembrane</keyword>
<comment type="subcellular location">
    <subcellularLocation>
        <location evidence="2">Endomembrane system</location>
        <topology evidence="2">Multi-pass membrane protein</topology>
    </subcellularLocation>
    <subcellularLocation>
        <location evidence="1">Vacuole</location>
    </subcellularLocation>
</comment>
<evidence type="ECO:0000256" key="10">
    <source>
        <dbReference type="SAM" id="MobiDB-lite"/>
    </source>
</evidence>
<evidence type="ECO:0000256" key="3">
    <source>
        <dbReference type="ARBA" id="ARBA00022448"/>
    </source>
</evidence>
<dbReference type="GO" id="GO:0005773">
    <property type="term" value="C:vacuole"/>
    <property type="evidence" value="ECO:0007669"/>
    <property type="project" value="UniProtKB-SubCell"/>
</dbReference>
<keyword evidence="4" id="KW-0926">Vacuole</keyword>
<protein>
    <recommendedName>
        <fullName evidence="14">PQ-loop-domain-containing protein</fullName>
    </recommendedName>
</protein>
<evidence type="ECO:0000256" key="4">
    <source>
        <dbReference type="ARBA" id="ARBA00022554"/>
    </source>
</evidence>